<evidence type="ECO:0000313" key="10">
    <source>
        <dbReference type="Proteomes" id="UP001451571"/>
    </source>
</evidence>
<accession>A0ABZ3ERP9</accession>
<organism evidence="9 10">
    <name type="scientific">Kineothrix sedimenti</name>
    <dbReference type="NCBI Taxonomy" id="3123317"/>
    <lineage>
        <taxon>Bacteria</taxon>
        <taxon>Bacillati</taxon>
        <taxon>Bacillota</taxon>
        <taxon>Clostridia</taxon>
        <taxon>Lachnospirales</taxon>
        <taxon>Lachnospiraceae</taxon>
        <taxon>Kineothrix</taxon>
    </lineage>
</organism>
<feature type="transmembrane region" description="Helical" evidence="8">
    <location>
        <begin position="167"/>
        <end position="187"/>
    </location>
</feature>
<keyword evidence="2" id="KW-0813">Transport</keyword>
<evidence type="ECO:0000256" key="8">
    <source>
        <dbReference type="SAM" id="Phobius"/>
    </source>
</evidence>
<feature type="transmembrane region" description="Helical" evidence="8">
    <location>
        <begin position="20"/>
        <end position="43"/>
    </location>
</feature>
<keyword evidence="10" id="KW-1185">Reference proteome</keyword>
<dbReference type="RefSeq" id="WP_342756509.1">
    <property type="nucleotide sequence ID" value="NZ_CP146256.1"/>
</dbReference>
<evidence type="ECO:0000256" key="6">
    <source>
        <dbReference type="ARBA" id="ARBA00022989"/>
    </source>
</evidence>
<proteinExistence type="predicted"/>
<evidence type="ECO:0000256" key="2">
    <source>
        <dbReference type="ARBA" id="ARBA00022448"/>
    </source>
</evidence>
<feature type="transmembrane region" description="Helical" evidence="8">
    <location>
        <begin position="216"/>
        <end position="238"/>
    </location>
</feature>
<dbReference type="InterPro" id="IPR001851">
    <property type="entry name" value="ABC_transp_permease"/>
</dbReference>
<keyword evidence="5 8" id="KW-0812">Transmembrane</keyword>
<evidence type="ECO:0000256" key="5">
    <source>
        <dbReference type="ARBA" id="ARBA00022692"/>
    </source>
</evidence>
<evidence type="ECO:0000313" key="9">
    <source>
        <dbReference type="EMBL" id="XAH72896.1"/>
    </source>
</evidence>
<evidence type="ECO:0000256" key="3">
    <source>
        <dbReference type="ARBA" id="ARBA00022475"/>
    </source>
</evidence>
<feature type="transmembrane region" description="Helical" evidence="8">
    <location>
        <begin position="74"/>
        <end position="91"/>
    </location>
</feature>
<feature type="transmembrane region" description="Helical" evidence="8">
    <location>
        <begin position="296"/>
        <end position="315"/>
    </location>
</feature>
<dbReference type="Pfam" id="PF02653">
    <property type="entry name" value="BPD_transp_2"/>
    <property type="match status" value="1"/>
</dbReference>
<keyword evidence="6 8" id="KW-1133">Transmembrane helix</keyword>
<keyword evidence="4" id="KW-0997">Cell inner membrane</keyword>
<dbReference type="PANTHER" id="PTHR32196">
    <property type="entry name" value="ABC TRANSPORTER PERMEASE PROTEIN YPHD-RELATED-RELATED"/>
    <property type="match status" value="1"/>
</dbReference>
<keyword evidence="3" id="KW-1003">Cell membrane</keyword>
<dbReference type="PANTHER" id="PTHR32196:SF21">
    <property type="entry name" value="ABC TRANSPORTER PERMEASE PROTEIN YPHD-RELATED"/>
    <property type="match status" value="1"/>
</dbReference>
<dbReference type="CDD" id="cd06579">
    <property type="entry name" value="TM_PBP1_transp_AraH_like"/>
    <property type="match status" value="1"/>
</dbReference>
<gene>
    <name evidence="9" type="ORF">V6984_15480</name>
</gene>
<dbReference type="Proteomes" id="UP001451571">
    <property type="component" value="Chromosome"/>
</dbReference>
<sequence>MKKENKSPAVFIRGNRNAIVCYGSLILVIALFTVLTEGKILSLYNLKSLVGQMSTLMIISVGMIFMFGHGTVDITSGAVGGLCTLAITVVLNKTESVPAALIAAIMISVLLYWFCWFVTAKFGLMSIISSLAVMFIARGLVTYLLSLNDGRINIQNYNLIAPFKSNFLIPLGTMILIAILGIILFNYTKLGKYVRAIGDNPLCAEQSGANVTRIKFWCYTIAGFCVGTGSIFLLARAGNVSKNIGSGLEMDVMVAVILGGMNLNGGAKSRISAAIAGTITYALLSNGLTIAGVSQVYISLIKSLIFICIIGMTLRQKKSIAEMPR</sequence>
<feature type="transmembrane region" description="Helical" evidence="8">
    <location>
        <begin position="49"/>
        <end position="67"/>
    </location>
</feature>
<dbReference type="EMBL" id="CP146256">
    <property type="protein sequence ID" value="XAH72896.1"/>
    <property type="molecule type" value="Genomic_DNA"/>
</dbReference>
<comment type="subcellular location">
    <subcellularLocation>
        <location evidence="1">Cell membrane</location>
        <topology evidence="1">Multi-pass membrane protein</topology>
    </subcellularLocation>
</comment>
<feature type="transmembrane region" description="Helical" evidence="8">
    <location>
        <begin position="97"/>
        <end position="115"/>
    </location>
</feature>
<keyword evidence="7 8" id="KW-0472">Membrane</keyword>
<reference evidence="9 10" key="1">
    <citation type="submission" date="2024-02" db="EMBL/GenBank/DDBJ databases">
        <title>Bacterial strain from lacustrine sediment.</title>
        <authorList>
            <person name="Petit C."/>
            <person name="Fadhlaoui K."/>
        </authorList>
    </citation>
    <scope>NUCLEOTIDE SEQUENCE [LARGE SCALE GENOMIC DNA]</scope>
    <source>
        <strain evidence="9 10">IPX-CK</strain>
    </source>
</reference>
<evidence type="ECO:0000256" key="7">
    <source>
        <dbReference type="ARBA" id="ARBA00023136"/>
    </source>
</evidence>
<name>A0ABZ3ERP9_9FIRM</name>
<evidence type="ECO:0000256" key="1">
    <source>
        <dbReference type="ARBA" id="ARBA00004651"/>
    </source>
</evidence>
<protein>
    <submittedName>
        <fullName evidence="9">ABC transporter permease</fullName>
    </submittedName>
</protein>
<feature type="transmembrane region" description="Helical" evidence="8">
    <location>
        <begin position="122"/>
        <end position="147"/>
    </location>
</feature>
<evidence type="ECO:0000256" key="4">
    <source>
        <dbReference type="ARBA" id="ARBA00022519"/>
    </source>
</evidence>